<name>A0A7G5EBW0_9BURK</name>
<proteinExistence type="predicted"/>
<gene>
    <name evidence="8" type="ORF">HS961_00795</name>
</gene>
<dbReference type="PANTHER" id="PTHR23502">
    <property type="entry name" value="MAJOR FACILITATOR SUPERFAMILY"/>
    <property type="match status" value="1"/>
</dbReference>
<evidence type="ECO:0000313" key="9">
    <source>
        <dbReference type="Proteomes" id="UP000515240"/>
    </source>
</evidence>
<sequence>MRRITADNATFGVFLAFLLIPLSGIGTDIYLPSMPAMAQSLGATASQIQLTLTLFIAGYGLGQLVVGVLLDRFGRWRPTMVALALFALSSAAIAVSDDIVVICALRLLQGLLGAVAVVGKRTFFVDVFRGPALQRYLTWMTVVWSLGPICAPFIGGFVQTHWGWRANFVVLAVFSVIALVLEILGGGETLAKPQPIRPREVASRAWGIMRNRSFARGVLCVSVAYAMVMGWSMASPFIVETVYHRPPTTTGALALLMGLAWMGGGLIARAAMARSLAAKHQAALLAMAGFIGLMALTSWLPASWPMLEVMAAVAFCIHVAAGLVFNIHFANVLSMFPQHAALSGGIAGGLAFLLTSLLASLGIHLVNPQTALGLAAVYGGLALLLAAAWLSMLTRREPAAACAAP</sequence>
<keyword evidence="3 6" id="KW-0812">Transmembrane</keyword>
<dbReference type="GO" id="GO:0005886">
    <property type="term" value="C:plasma membrane"/>
    <property type="evidence" value="ECO:0007669"/>
    <property type="project" value="TreeGrafter"/>
</dbReference>
<dbReference type="GO" id="GO:0015385">
    <property type="term" value="F:sodium:proton antiporter activity"/>
    <property type="evidence" value="ECO:0007669"/>
    <property type="project" value="TreeGrafter"/>
</dbReference>
<protein>
    <submittedName>
        <fullName evidence="8">MFS transporter</fullName>
    </submittedName>
</protein>
<keyword evidence="4 6" id="KW-1133">Transmembrane helix</keyword>
<feature type="transmembrane region" description="Helical" evidence="6">
    <location>
        <begin position="251"/>
        <end position="270"/>
    </location>
</feature>
<feature type="transmembrane region" description="Helical" evidence="6">
    <location>
        <begin position="306"/>
        <end position="329"/>
    </location>
</feature>
<dbReference type="GO" id="GO:1990961">
    <property type="term" value="P:xenobiotic detoxification by transmembrane export across the plasma membrane"/>
    <property type="evidence" value="ECO:0007669"/>
    <property type="project" value="TreeGrafter"/>
</dbReference>
<keyword evidence="5 6" id="KW-0472">Membrane</keyword>
<feature type="domain" description="Major facilitator superfamily (MFS) profile" evidence="7">
    <location>
        <begin position="12"/>
        <end position="397"/>
    </location>
</feature>
<dbReference type="InterPro" id="IPR011701">
    <property type="entry name" value="MFS"/>
</dbReference>
<dbReference type="PROSITE" id="PS50850">
    <property type="entry name" value="MFS"/>
    <property type="match status" value="1"/>
</dbReference>
<dbReference type="Proteomes" id="UP000515240">
    <property type="component" value="Chromosome"/>
</dbReference>
<dbReference type="Pfam" id="PF07690">
    <property type="entry name" value="MFS_1"/>
    <property type="match status" value="1"/>
</dbReference>
<feature type="transmembrane region" description="Helical" evidence="6">
    <location>
        <begin position="48"/>
        <end position="69"/>
    </location>
</feature>
<feature type="transmembrane region" description="Helical" evidence="6">
    <location>
        <begin position="214"/>
        <end position="239"/>
    </location>
</feature>
<evidence type="ECO:0000313" key="8">
    <source>
        <dbReference type="EMBL" id="QMV71485.1"/>
    </source>
</evidence>
<comment type="subcellular location">
    <subcellularLocation>
        <location evidence="1">Membrane</location>
        <topology evidence="1">Multi-pass membrane protein</topology>
    </subcellularLocation>
</comment>
<dbReference type="InterPro" id="IPR020846">
    <property type="entry name" value="MFS_dom"/>
</dbReference>
<dbReference type="AlphaFoldDB" id="A0A7G5EBW0"/>
<dbReference type="InterPro" id="IPR036259">
    <property type="entry name" value="MFS_trans_sf"/>
</dbReference>
<dbReference type="PANTHER" id="PTHR23502:SF132">
    <property type="entry name" value="POLYAMINE TRANSPORTER 2-RELATED"/>
    <property type="match status" value="1"/>
</dbReference>
<organism evidence="8 9">
    <name type="scientific">Comamonas piscis</name>
    <dbReference type="NCBI Taxonomy" id="1562974"/>
    <lineage>
        <taxon>Bacteria</taxon>
        <taxon>Pseudomonadati</taxon>
        <taxon>Pseudomonadota</taxon>
        <taxon>Betaproteobacteria</taxon>
        <taxon>Burkholderiales</taxon>
        <taxon>Comamonadaceae</taxon>
        <taxon>Comamonas</taxon>
    </lineage>
</organism>
<evidence type="ECO:0000256" key="6">
    <source>
        <dbReference type="SAM" id="Phobius"/>
    </source>
</evidence>
<dbReference type="RefSeq" id="WP_182325923.1">
    <property type="nucleotide sequence ID" value="NZ_CP058554.1"/>
</dbReference>
<feature type="transmembrane region" description="Helical" evidence="6">
    <location>
        <begin position="164"/>
        <end position="184"/>
    </location>
</feature>
<evidence type="ECO:0000256" key="3">
    <source>
        <dbReference type="ARBA" id="ARBA00022692"/>
    </source>
</evidence>
<evidence type="ECO:0000256" key="4">
    <source>
        <dbReference type="ARBA" id="ARBA00022989"/>
    </source>
</evidence>
<feature type="transmembrane region" description="Helical" evidence="6">
    <location>
        <begin position="139"/>
        <end position="158"/>
    </location>
</feature>
<feature type="transmembrane region" description="Helical" evidence="6">
    <location>
        <begin position="371"/>
        <end position="390"/>
    </location>
</feature>
<feature type="transmembrane region" description="Helical" evidence="6">
    <location>
        <begin position="341"/>
        <end position="365"/>
    </location>
</feature>
<reference evidence="8 9" key="1">
    <citation type="journal article" date="2020" name="G3 (Bethesda)">
        <title>CeMbio - The Caenorhabditis elegans Microbiome Resource.</title>
        <authorList>
            <person name="Dirksen P."/>
            <person name="Assie A."/>
            <person name="Zimmermann J."/>
            <person name="Zhang F."/>
            <person name="Tietje A.M."/>
            <person name="Marsh S.A."/>
            <person name="Felix M.A."/>
            <person name="Shapira M."/>
            <person name="Kaleta C."/>
            <person name="Schulenburg H."/>
            <person name="Samuel B."/>
        </authorList>
    </citation>
    <scope>NUCLEOTIDE SEQUENCE [LARGE SCALE GENOMIC DNA]</scope>
    <source>
        <strain evidence="8 9">BIGb0172</strain>
    </source>
</reference>
<evidence type="ECO:0000256" key="1">
    <source>
        <dbReference type="ARBA" id="ARBA00004141"/>
    </source>
</evidence>
<evidence type="ECO:0000259" key="7">
    <source>
        <dbReference type="PROSITE" id="PS50850"/>
    </source>
</evidence>
<evidence type="ECO:0000256" key="2">
    <source>
        <dbReference type="ARBA" id="ARBA00022448"/>
    </source>
</evidence>
<evidence type="ECO:0000256" key="5">
    <source>
        <dbReference type="ARBA" id="ARBA00023136"/>
    </source>
</evidence>
<accession>A0A7G5EBW0</accession>
<dbReference type="Gene3D" id="1.20.1720.10">
    <property type="entry name" value="Multidrug resistance protein D"/>
    <property type="match status" value="1"/>
</dbReference>
<keyword evidence="2" id="KW-0813">Transport</keyword>
<dbReference type="SUPFAM" id="SSF103473">
    <property type="entry name" value="MFS general substrate transporter"/>
    <property type="match status" value="1"/>
</dbReference>
<dbReference type="KEGG" id="cpis:HS961_00795"/>
<dbReference type="EMBL" id="CP058554">
    <property type="protein sequence ID" value="QMV71485.1"/>
    <property type="molecule type" value="Genomic_DNA"/>
</dbReference>
<feature type="transmembrane region" description="Helical" evidence="6">
    <location>
        <begin position="282"/>
        <end position="300"/>
    </location>
</feature>
<keyword evidence="9" id="KW-1185">Reference proteome</keyword>